<comment type="caution">
    <text evidence="5">The sequence shown here is derived from an EMBL/GenBank/DDBJ whole genome shotgun (WGS) entry which is preliminary data.</text>
</comment>
<sequence>MPATDPRQHSAEHILTSVFGRLFNGKLLDTRFKGTKVRCDFSVQSGLPLEQIIAQAEAKANGIISQNLDVTFEQMTAAEAAAYCSLHRLPEGAQDVRLVRIGQDVITPCSGPHVGNTSEIGRLRIRTWNWAEPGLVRLTFVVE</sequence>
<dbReference type="SUPFAM" id="SSF55186">
    <property type="entry name" value="ThrRS/AlaRS common domain"/>
    <property type="match status" value="1"/>
</dbReference>
<proteinExistence type="predicted"/>
<dbReference type="SMART" id="SM00863">
    <property type="entry name" value="tRNA_SAD"/>
    <property type="match status" value="1"/>
</dbReference>
<dbReference type="InterPro" id="IPR051335">
    <property type="entry name" value="Alanyl-tRNA_Editing_Enzymes"/>
</dbReference>
<dbReference type="GO" id="GO:0004812">
    <property type="term" value="F:aminoacyl-tRNA ligase activity"/>
    <property type="evidence" value="ECO:0007669"/>
    <property type="project" value="InterPro"/>
</dbReference>
<accession>A0A1F5RDD5</accession>
<dbReference type="GO" id="GO:0046872">
    <property type="term" value="F:metal ion binding"/>
    <property type="evidence" value="ECO:0007669"/>
    <property type="project" value="UniProtKB-KW"/>
</dbReference>
<dbReference type="PANTHER" id="PTHR43462">
    <property type="entry name" value="ALANYL-TRNA EDITING PROTEIN"/>
    <property type="match status" value="1"/>
</dbReference>
<dbReference type="GO" id="GO:0043039">
    <property type="term" value="P:tRNA aminoacylation"/>
    <property type="evidence" value="ECO:0007669"/>
    <property type="project" value="InterPro"/>
</dbReference>
<dbReference type="Pfam" id="PF07973">
    <property type="entry name" value="tRNA_SAD"/>
    <property type="match status" value="1"/>
</dbReference>
<dbReference type="GO" id="GO:0005524">
    <property type="term" value="F:ATP binding"/>
    <property type="evidence" value="ECO:0007669"/>
    <property type="project" value="InterPro"/>
</dbReference>
<dbReference type="Proteomes" id="UP000177230">
    <property type="component" value="Unassembled WGS sequence"/>
</dbReference>
<dbReference type="AlphaFoldDB" id="A0A1F5RDD5"/>
<name>A0A1F5RDD5_9BACT</name>
<dbReference type="EMBL" id="MFFM01000034">
    <property type="protein sequence ID" value="OGF12061.1"/>
    <property type="molecule type" value="Genomic_DNA"/>
</dbReference>
<evidence type="ECO:0000313" key="5">
    <source>
        <dbReference type="EMBL" id="OGF12061.1"/>
    </source>
</evidence>
<feature type="domain" description="Threonyl/alanyl tRNA synthetase SAD" evidence="4">
    <location>
        <begin position="96"/>
        <end position="139"/>
    </location>
</feature>
<dbReference type="PANTHER" id="PTHR43462:SF1">
    <property type="entry name" value="ALANYL-TRNA EDITING PROTEIN AARSD1"/>
    <property type="match status" value="1"/>
</dbReference>
<evidence type="ECO:0000256" key="1">
    <source>
        <dbReference type="ARBA" id="ARBA00001947"/>
    </source>
</evidence>
<evidence type="ECO:0000259" key="4">
    <source>
        <dbReference type="SMART" id="SM00863"/>
    </source>
</evidence>
<keyword evidence="3" id="KW-0862">Zinc</keyword>
<evidence type="ECO:0000313" key="6">
    <source>
        <dbReference type="Proteomes" id="UP000177230"/>
    </source>
</evidence>
<evidence type="ECO:0000256" key="2">
    <source>
        <dbReference type="ARBA" id="ARBA00022723"/>
    </source>
</evidence>
<keyword evidence="2" id="KW-0479">Metal-binding</keyword>
<dbReference type="InterPro" id="IPR012947">
    <property type="entry name" value="tRNA_SAD"/>
</dbReference>
<dbReference type="InterPro" id="IPR018163">
    <property type="entry name" value="Thr/Ala-tRNA-synth_IIc_edit"/>
</dbReference>
<dbReference type="GO" id="GO:0002161">
    <property type="term" value="F:aminoacyl-tRNA deacylase activity"/>
    <property type="evidence" value="ECO:0007669"/>
    <property type="project" value="UniProtKB-ARBA"/>
</dbReference>
<dbReference type="Gene3D" id="3.30.980.10">
    <property type="entry name" value="Threonyl-trna Synthetase, Chain A, domain 2"/>
    <property type="match status" value="1"/>
</dbReference>
<evidence type="ECO:0000256" key="3">
    <source>
        <dbReference type="ARBA" id="ARBA00022833"/>
    </source>
</evidence>
<gene>
    <name evidence="5" type="ORF">A2024_03480</name>
</gene>
<organism evidence="5 6">
    <name type="scientific">Candidatus Edwardsbacteria bacterium GWF2_54_11</name>
    <dbReference type="NCBI Taxonomy" id="1817851"/>
    <lineage>
        <taxon>Bacteria</taxon>
        <taxon>Candidatus Edwardsiibacteriota</taxon>
    </lineage>
</organism>
<reference evidence="5 6" key="1">
    <citation type="journal article" date="2016" name="Nat. Commun.">
        <title>Thousands of microbial genomes shed light on interconnected biogeochemical processes in an aquifer system.</title>
        <authorList>
            <person name="Anantharaman K."/>
            <person name="Brown C.T."/>
            <person name="Hug L.A."/>
            <person name="Sharon I."/>
            <person name="Castelle C.J."/>
            <person name="Probst A.J."/>
            <person name="Thomas B.C."/>
            <person name="Singh A."/>
            <person name="Wilkins M.J."/>
            <person name="Karaoz U."/>
            <person name="Brodie E.L."/>
            <person name="Williams K.H."/>
            <person name="Hubbard S.S."/>
            <person name="Banfield J.F."/>
        </authorList>
    </citation>
    <scope>NUCLEOTIDE SEQUENCE [LARGE SCALE GENOMIC DNA]</scope>
</reference>
<protein>
    <recommendedName>
        <fullName evidence="4">Threonyl/alanyl tRNA synthetase SAD domain-containing protein</fullName>
    </recommendedName>
</protein>
<comment type="cofactor">
    <cofactor evidence="1">
        <name>Zn(2+)</name>
        <dbReference type="ChEBI" id="CHEBI:29105"/>
    </cofactor>
</comment>